<dbReference type="GO" id="GO:0003723">
    <property type="term" value="F:RNA binding"/>
    <property type="evidence" value="ECO:0007669"/>
    <property type="project" value="InterPro"/>
</dbReference>
<keyword evidence="3" id="KW-1185">Reference proteome</keyword>
<organism evidence="2 3">
    <name type="scientific">Pseudoflavonifractor capillosus ATCC 29799</name>
    <dbReference type="NCBI Taxonomy" id="411467"/>
    <lineage>
        <taxon>Bacteria</taxon>
        <taxon>Bacillati</taxon>
        <taxon>Bacillota</taxon>
        <taxon>Clostridia</taxon>
        <taxon>Eubacteriales</taxon>
        <taxon>Oscillospiraceae</taxon>
        <taxon>Pseudoflavonifractor</taxon>
    </lineage>
</organism>
<dbReference type="PROSITE" id="PS50921">
    <property type="entry name" value="ANTAR"/>
    <property type="match status" value="1"/>
</dbReference>
<dbReference type="InterPro" id="IPR005561">
    <property type="entry name" value="ANTAR"/>
</dbReference>
<dbReference type="EMBL" id="AAXG02000032">
    <property type="protein sequence ID" value="EDM98751.1"/>
    <property type="molecule type" value="Genomic_DNA"/>
</dbReference>
<dbReference type="InterPro" id="IPR011006">
    <property type="entry name" value="CheY-like_superfamily"/>
</dbReference>
<dbReference type="InterPro" id="IPR036388">
    <property type="entry name" value="WH-like_DNA-bd_sf"/>
</dbReference>
<dbReference type="Proteomes" id="UP000003639">
    <property type="component" value="Unassembled WGS sequence"/>
</dbReference>
<reference evidence="2 3" key="2">
    <citation type="submission" date="2007-06" db="EMBL/GenBank/DDBJ databases">
        <title>Draft genome sequence of Pseudoflavonifractor capillosus ATCC 29799.</title>
        <authorList>
            <person name="Sudarsanam P."/>
            <person name="Ley R."/>
            <person name="Guruge J."/>
            <person name="Turnbaugh P.J."/>
            <person name="Mahowald M."/>
            <person name="Liep D."/>
            <person name="Gordon J."/>
        </authorList>
    </citation>
    <scope>NUCLEOTIDE SEQUENCE [LARGE SCALE GENOMIC DNA]</scope>
    <source>
        <strain evidence="2 3">ATCC 29799</strain>
    </source>
</reference>
<dbReference type="SMART" id="SM01012">
    <property type="entry name" value="ANTAR"/>
    <property type="match status" value="1"/>
</dbReference>
<evidence type="ECO:0000259" key="1">
    <source>
        <dbReference type="PROSITE" id="PS50921"/>
    </source>
</evidence>
<evidence type="ECO:0000313" key="2">
    <source>
        <dbReference type="EMBL" id="EDM98751.1"/>
    </source>
</evidence>
<sequence>MEKIIVAFAKEESSRRIREILESSGTAACVVCRSAAEVKRVVSKQRISAVVCGYKFHDESAEHLFEDLPPACAMLMIAAQSMLEMCESDDIFKLASPVSRGDLIASVRLLLQVGHRLEKMTRPRRSEEEKAVVEQAKAVLMSSRGISEEEAHRYLQKRSMDSGSRLLDTARQVLSEDCGA</sequence>
<dbReference type="Pfam" id="PF03861">
    <property type="entry name" value="ANTAR"/>
    <property type="match status" value="1"/>
</dbReference>
<dbReference type="RefSeq" id="WP_006574057.1">
    <property type="nucleotide sequence ID" value="NZ_AAXG02000032.1"/>
</dbReference>
<dbReference type="SUPFAM" id="SSF52172">
    <property type="entry name" value="CheY-like"/>
    <property type="match status" value="1"/>
</dbReference>
<feature type="domain" description="ANTAR" evidence="1">
    <location>
        <begin position="113"/>
        <end position="174"/>
    </location>
</feature>
<dbReference type="eggNOG" id="COG3707">
    <property type="taxonomic scope" value="Bacteria"/>
</dbReference>
<evidence type="ECO:0000313" key="3">
    <source>
        <dbReference type="Proteomes" id="UP000003639"/>
    </source>
</evidence>
<dbReference type="OrthoDB" id="9808843at2"/>
<comment type="caution">
    <text evidence="2">The sequence shown here is derived from an EMBL/GenBank/DDBJ whole genome shotgun (WGS) entry which is preliminary data.</text>
</comment>
<name>A6NZA2_9FIRM</name>
<dbReference type="AlphaFoldDB" id="A6NZA2"/>
<protein>
    <submittedName>
        <fullName evidence="2">ANTAR domain protein</fullName>
    </submittedName>
</protein>
<proteinExistence type="predicted"/>
<dbReference type="STRING" id="411467.BACCAP_03553"/>
<reference evidence="2 3" key="1">
    <citation type="submission" date="2007-04" db="EMBL/GenBank/DDBJ databases">
        <authorList>
            <person name="Fulton L."/>
            <person name="Clifton S."/>
            <person name="Fulton B."/>
            <person name="Xu J."/>
            <person name="Minx P."/>
            <person name="Pepin K.H."/>
            <person name="Johnson M."/>
            <person name="Thiruvilangam P."/>
            <person name="Bhonagiri V."/>
            <person name="Nash W.E."/>
            <person name="Mardis E.R."/>
            <person name="Wilson R.K."/>
        </authorList>
    </citation>
    <scope>NUCLEOTIDE SEQUENCE [LARGE SCALE GENOMIC DNA]</scope>
    <source>
        <strain evidence="2 3">ATCC 29799</strain>
    </source>
</reference>
<dbReference type="Gene3D" id="1.10.10.10">
    <property type="entry name" value="Winged helix-like DNA-binding domain superfamily/Winged helix DNA-binding domain"/>
    <property type="match status" value="1"/>
</dbReference>
<gene>
    <name evidence="2" type="ORF">BACCAP_03553</name>
</gene>
<accession>A6NZA2</accession>